<comment type="caution">
    <text evidence="1">The sequence shown here is derived from an EMBL/GenBank/DDBJ whole genome shotgun (WGS) entry which is preliminary data.</text>
</comment>
<evidence type="ECO:0008006" key="3">
    <source>
        <dbReference type="Google" id="ProtNLM"/>
    </source>
</evidence>
<gene>
    <name evidence="1" type="ORF">ACFO5I_03595</name>
</gene>
<protein>
    <recommendedName>
        <fullName evidence="3">PIN domain-containing protein</fullName>
    </recommendedName>
</protein>
<evidence type="ECO:0000313" key="1">
    <source>
        <dbReference type="EMBL" id="MFC4718828.1"/>
    </source>
</evidence>
<dbReference type="RefSeq" id="WP_204654106.1">
    <property type="nucleotide sequence ID" value="NZ_JAFBFD010000020.1"/>
</dbReference>
<keyword evidence="2" id="KW-1185">Reference proteome</keyword>
<proteinExistence type="predicted"/>
<sequence length="160" mass="18700">MTDSPQKVFIDSNMLIFAANFQKENVLEWMDNLYENIYIHIEVYNELLTSEIKNTVVSFVTEKQWLLFDPADSSCLTKVEQEIYRNRLTDVKESFREMNLTKIEEGKRMKPVSNFGEIATITACLMVNARVICSNDFDIRTIAIQEDYRVLIDNQEVLLV</sequence>
<dbReference type="EMBL" id="JBHSGS010000018">
    <property type="protein sequence ID" value="MFC4718828.1"/>
    <property type="molecule type" value="Genomic_DNA"/>
</dbReference>
<dbReference type="Proteomes" id="UP001595969">
    <property type="component" value="Unassembled WGS sequence"/>
</dbReference>
<name>A0ABV9MW49_9ENTE</name>
<reference evidence="2" key="1">
    <citation type="journal article" date="2019" name="Int. J. Syst. Evol. Microbiol.">
        <title>The Global Catalogue of Microorganisms (GCM) 10K type strain sequencing project: providing services to taxonomists for standard genome sequencing and annotation.</title>
        <authorList>
            <consortium name="The Broad Institute Genomics Platform"/>
            <consortium name="The Broad Institute Genome Sequencing Center for Infectious Disease"/>
            <person name="Wu L."/>
            <person name="Ma J."/>
        </authorList>
    </citation>
    <scope>NUCLEOTIDE SEQUENCE [LARGE SCALE GENOMIC DNA]</scope>
    <source>
        <strain evidence="2">CGMCC 1.19032</strain>
    </source>
</reference>
<accession>A0ABV9MW49</accession>
<evidence type="ECO:0000313" key="2">
    <source>
        <dbReference type="Proteomes" id="UP001595969"/>
    </source>
</evidence>
<organism evidence="1 2">
    <name type="scientific">Enterococcus lemanii</name>
    <dbReference type="NCBI Taxonomy" id="1159752"/>
    <lineage>
        <taxon>Bacteria</taxon>
        <taxon>Bacillati</taxon>
        <taxon>Bacillota</taxon>
        <taxon>Bacilli</taxon>
        <taxon>Lactobacillales</taxon>
        <taxon>Enterococcaceae</taxon>
        <taxon>Enterococcus</taxon>
    </lineage>
</organism>